<dbReference type="EC" id="3.1.1.29" evidence="1"/>
<feature type="compositionally biased region" description="Polar residues" evidence="6">
    <location>
        <begin position="63"/>
        <end position="74"/>
    </location>
</feature>
<keyword evidence="2" id="KW-0820">tRNA-binding</keyword>
<dbReference type="NCBIfam" id="TIGR00447">
    <property type="entry name" value="pth"/>
    <property type="match status" value="1"/>
</dbReference>
<dbReference type="Pfam" id="PF01195">
    <property type="entry name" value="Pept_tRNA_hydro"/>
    <property type="match status" value="1"/>
</dbReference>
<protein>
    <recommendedName>
        <fullName evidence="1">peptidyl-tRNA hydrolase</fullName>
        <ecNumber evidence="1">3.1.1.29</ecNumber>
    </recommendedName>
</protein>
<evidence type="ECO:0000313" key="7">
    <source>
        <dbReference type="EMBL" id="KAF2823715.1"/>
    </source>
</evidence>
<name>A0A6A6ZTR1_9PLEO</name>
<dbReference type="SUPFAM" id="SSF53178">
    <property type="entry name" value="Peptidyl-tRNA hydrolase-like"/>
    <property type="match status" value="1"/>
</dbReference>
<reference evidence="7" key="1">
    <citation type="journal article" date="2020" name="Stud. Mycol.">
        <title>101 Dothideomycetes genomes: a test case for predicting lifestyles and emergence of pathogens.</title>
        <authorList>
            <person name="Haridas S."/>
            <person name="Albert R."/>
            <person name="Binder M."/>
            <person name="Bloem J."/>
            <person name="Labutti K."/>
            <person name="Salamov A."/>
            <person name="Andreopoulos B."/>
            <person name="Baker S."/>
            <person name="Barry K."/>
            <person name="Bills G."/>
            <person name="Bluhm B."/>
            <person name="Cannon C."/>
            <person name="Castanera R."/>
            <person name="Culley D."/>
            <person name="Daum C."/>
            <person name="Ezra D."/>
            <person name="Gonzalez J."/>
            <person name="Henrissat B."/>
            <person name="Kuo A."/>
            <person name="Liang C."/>
            <person name="Lipzen A."/>
            <person name="Lutzoni F."/>
            <person name="Magnuson J."/>
            <person name="Mondo S."/>
            <person name="Nolan M."/>
            <person name="Ohm R."/>
            <person name="Pangilinan J."/>
            <person name="Park H.-J."/>
            <person name="Ramirez L."/>
            <person name="Alfaro M."/>
            <person name="Sun H."/>
            <person name="Tritt A."/>
            <person name="Yoshinaga Y."/>
            <person name="Zwiers L.-H."/>
            <person name="Turgeon B."/>
            <person name="Goodwin S."/>
            <person name="Spatafora J."/>
            <person name="Crous P."/>
            <person name="Grigoriev I."/>
        </authorList>
    </citation>
    <scope>NUCLEOTIDE SEQUENCE</scope>
    <source>
        <strain evidence="7">CBS 113818</strain>
    </source>
</reference>
<organism evidence="7 8">
    <name type="scientific">Ophiobolus disseminans</name>
    <dbReference type="NCBI Taxonomy" id="1469910"/>
    <lineage>
        <taxon>Eukaryota</taxon>
        <taxon>Fungi</taxon>
        <taxon>Dikarya</taxon>
        <taxon>Ascomycota</taxon>
        <taxon>Pezizomycotina</taxon>
        <taxon>Dothideomycetes</taxon>
        <taxon>Pleosporomycetidae</taxon>
        <taxon>Pleosporales</taxon>
        <taxon>Pleosporineae</taxon>
        <taxon>Phaeosphaeriaceae</taxon>
        <taxon>Ophiobolus</taxon>
    </lineage>
</organism>
<dbReference type="EMBL" id="MU006231">
    <property type="protein sequence ID" value="KAF2823715.1"/>
    <property type="molecule type" value="Genomic_DNA"/>
</dbReference>
<dbReference type="Gene3D" id="3.40.50.1470">
    <property type="entry name" value="Peptidyl-tRNA hydrolase"/>
    <property type="match status" value="1"/>
</dbReference>
<comment type="similarity">
    <text evidence="5">Belongs to the PTH family.</text>
</comment>
<evidence type="ECO:0000256" key="2">
    <source>
        <dbReference type="ARBA" id="ARBA00022555"/>
    </source>
</evidence>
<evidence type="ECO:0000256" key="4">
    <source>
        <dbReference type="ARBA" id="ARBA00022884"/>
    </source>
</evidence>
<keyword evidence="3 7" id="KW-0378">Hydrolase</keyword>
<accession>A0A6A6ZTR1</accession>
<dbReference type="PROSITE" id="PS01196">
    <property type="entry name" value="PEPT_TRNA_HYDROL_2"/>
    <property type="match status" value="1"/>
</dbReference>
<dbReference type="AlphaFoldDB" id="A0A6A6ZTR1"/>
<dbReference type="PANTHER" id="PTHR17224:SF1">
    <property type="entry name" value="PEPTIDYL-TRNA HYDROLASE"/>
    <property type="match status" value="1"/>
</dbReference>
<evidence type="ECO:0000256" key="5">
    <source>
        <dbReference type="ARBA" id="ARBA00038063"/>
    </source>
</evidence>
<keyword evidence="8" id="KW-1185">Reference proteome</keyword>
<evidence type="ECO:0000256" key="1">
    <source>
        <dbReference type="ARBA" id="ARBA00013260"/>
    </source>
</evidence>
<evidence type="ECO:0000256" key="3">
    <source>
        <dbReference type="ARBA" id="ARBA00022801"/>
    </source>
</evidence>
<dbReference type="Proteomes" id="UP000799424">
    <property type="component" value="Unassembled WGS sequence"/>
</dbReference>
<dbReference type="OrthoDB" id="1711136at2759"/>
<gene>
    <name evidence="7" type="ORF">CC86DRAFT_371949</name>
</gene>
<keyword evidence="4" id="KW-0694">RNA-binding</keyword>
<dbReference type="InterPro" id="IPR001328">
    <property type="entry name" value="Pept_tRNA_hydro"/>
</dbReference>
<dbReference type="GO" id="GO:0000049">
    <property type="term" value="F:tRNA binding"/>
    <property type="evidence" value="ECO:0007669"/>
    <property type="project" value="UniProtKB-KW"/>
</dbReference>
<feature type="region of interest" description="Disordered" evidence="6">
    <location>
        <begin position="1"/>
        <end position="105"/>
    </location>
</feature>
<dbReference type="PANTHER" id="PTHR17224">
    <property type="entry name" value="PEPTIDYL-TRNA HYDROLASE"/>
    <property type="match status" value="1"/>
</dbReference>
<dbReference type="InterPro" id="IPR018171">
    <property type="entry name" value="Pept_tRNA_hydro_CS"/>
</dbReference>
<dbReference type="GO" id="GO:0004045">
    <property type="term" value="F:peptidyl-tRNA hydrolase activity"/>
    <property type="evidence" value="ECO:0007669"/>
    <property type="project" value="UniProtKB-EC"/>
</dbReference>
<evidence type="ECO:0000256" key="6">
    <source>
        <dbReference type="SAM" id="MobiDB-lite"/>
    </source>
</evidence>
<sequence>MSNAPTRAHVASPAASTQIPAADPEIPQSQSSTPEPTDGNPAIAITIPFSRKEKRQQKKQQHDSAQPTPTNSDTESPRKPPNNPPKKNRQPTSTTPSIPPPMPAAKNALQTAYPLMICSIGNPGSTYANTMHSAGHIVTSYLAQRKAYKPFNKGLSGLVSKPNTTQISFGIIQGFRRVEGAPIPVDEDWTFWQSTSLMNVSGRGVAKGYTEWLRQVRAKYGDAQLEGRLVVVHDELESALGKVTIRDGTASAKGHNGLKSCQATLSRTKWWRVGVGIGRPESREPDVVARYVLGKLGSGQKDVLERSAVGVAKALEEIAAGQK</sequence>
<proteinExistence type="inferred from homology"/>
<dbReference type="InterPro" id="IPR036416">
    <property type="entry name" value="Pept_tRNA_hydro_sf"/>
</dbReference>
<evidence type="ECO:0000313" key="8">
    <source>
        <dbReference type="Proteomes" id="UP000799424"/>
    </source>
</evidence>